<keyword evidence="1" id="KW-0238">DNA-binding</keyword>
<dbReference type="RefSeq" id="WP_033140211.1">
    <property type="nucleotide sequence ID" value="NZ_BAABZQ010000001.1"/>
</dbReference>
<evidence type="ECO:0000259" key="2">
    <source>
        <dbReference type="PROSITE" id="PS50943"/>
    </source>
</evidence>
<evidence type="ECO:0000313" key="4">
    <source>
        <dbReference type="Proteomes" id="UP001600941"/>
    </source>
</evidence>
<sequence>MGIDGFTCNLKKYRQLKDMTQEQLANAVGVRRETIMRLEKAQYNPSLKLAIDISRVVEAPIEEIFIFDE</sequence>
<protein>
    <submittedName>
        <fullName evidence="3">Helix-turn-helix transcriptional regulator</fullName>
    </submittedName>
</protein>
<reference evidence="3 4" key="1">
    <citation type="submission" date="2024-04" db="EMBL/GenBank/DDBJ databases">
        <title>Defined microbial consortia suppress multidrug-resistant proinflammatory Enterobacteriaceae via ecological control.</title>
        <authorList>
            <person name="Furuichi M."/>
            <person name="Kawaguchi T."/>
            <person name="Pust M."/>
            <person name="Yasuma K."/>
            <person name="Plichta D."/>
            <person name="Hasegawa N."/>
            <person name="Ohya T."/>
            <person name="Bhattarai S."/>
            <person name="Sasajima S."/>
            <person name="Aoto Y."/>
            <person name="Tuganbaev T."/>
            <person name="Yaginuma M."/>
            <person name="Ueda M."/>
            <person name="Okahashi N."/>
            <person name="Amafuji K."/>
            <person name="Kiridooshi Y."/>
            <person name="Sugita K."/>
            <person name="Strazar M."/>
            <person name="Skelly A."/>
            <person name="Suda W."/>
            <person name="Hattori M."/>
            <person name="Nakamoto N."/>
            <person name="Caballero S."/>
            <person name="Norman J."/>
            <person name="Olle B."/>
            <person name="Tanoue T."/>
            <person name="Arita M."/>
            <person name="Bucci V."/>
            <person name="Atarashi K."/>
            <person name="Xavier R."/>
            <person name="Honda K."/>
        </authorList>
    </citation>
    <scope>NUCLEOTIDE SEQUENCE [LARGE SCALE GENOMIC DNA]</scope>
    <source>
        <strain evidence="4">k34-0107-D12</strain>
    </source>
</reference>
<keyword evidence="4" id="KW-1185">Reference proteome</keyword>
<evidence type="ECO:0000256" key="1">
    <source>
        <dbReference type="ARBA" id="ARBA00023125"/>
    </source>
</evidence>
<proteinExistence type="predicted"/>
<dbReference type="PANTHER" id="PTHR46558">
    <property type="entry name" value="TRACRIPTIONAL REGULATORY PROTEIN-RELATED-RELATED"/>
    <property type="match status" value="1"/>
</dbReference>
<dbReference type="Gene3D" id="1.10.260.40">
    <property type="entry name" value="lambda repressor-like DNA-binding domains"/>
    <property type="match status" value="1"/>
</dbReference>
<organism evidence="3 4">
    <name type="scientific">Blautia parvula</name>
    <dbReference type="NCBI Taxonomy" id="2877527"/>
    <lineage>
        <taxon>Bacteria</taxon>
        <taxon>Bacillati</taxon>
        <taxon>Bacillota</taxon>
        <taxon>Clostridia</taxon>
        <taxon>Lachnospirales</taxon>
        <taxon>Lachnospiraceae</taxon>
        <taxon>Blautia</taxon>
    </lineage>
</organism>
<dbReference type="PANTHER" id="PTHR46558:SF7">
    <property type="entry name" value="TRANSCRIPTIONAL REGULATOR"/>
    <property type="match status" value="1"/>
</dbReference>
<dbReference type="EMBL" id="BAABZQ010000001">
    <property type="protein sequence ID" value="GAA6499084.1"/>
    <property type="molecule type" value="Genomic_DNA"/>
</dbReference>
<evidence type="ECO:0000313" key="3">
    <source>
        <dbReference type="EMBL" id="GAA6499084.1"/>
    </source>
</evidence>
<dbReference type="SUPFAM" id="SSF47413">
    <property type="entry name" value="lambda repressor-like DNA-binding domains"/>
    <property type="match status" value="1"/>
</dbReference>
<dbReference type="PROSITE" id="PS50943">
    <property type="entry name" value="HTH_CROC1"/>
    <property type="match status" value="1"/>
</dbReference>
<dbReference type="InterPro" id="IPR001387">
    <property type="entry name" value="Cro/C1-type_HTH"/>
</dbReference>
<feature type="domain" description="HTH cro/C1-type" evidence="2">
    <location>
        <begin position="10"/>
        <end position="64"/>
    </location>
</feature>
<dbReference type="Proteomes" id="UP001600941">
    <property type="component" value="Unassembled WGS sequence"/>
</dbReference>
<dbReference type="CDD" id="cd00093">
    <property type="entry name" value="HTH_XRE"/>
    <property type="match status" value="1"/>
</dbReference>
<gene>
    <name evidence="3" type="ORF">K340107D12_19000</name>
</gene>
<comment type="caution">
    <text evidence="3">The sequence shown here is derived from an EMBL/GenBank/DDBJ whole genome shotgun (WGS) entry which is preliminary data.</text>
</comment>
<dbReference type="SMART" id="SM00530">
    <property type="entry name" value="HTH_XRE"/>
    <property type="match status" value="1"/>
</dbReference>
<dbReference type="InterPro" id="IPR010982">
    <property type="entry name" value="Lambda_DNA-bd_dom_sf"/>
</dbReference>
<accession>A0ABQ0BRE3</accession>
<name>A0ABQ0BRE3_9FIRM</name>
<dbReference type="Pfam" id="PF01381">
    <property type="entry name" value="HTH_3"/>
    <property type="match status" value="1"/>
</dbReference>